<accession>A0A9P3USL5</accession>
<evidence type="ECO:0000313" key="1">
    <source>
        <dbReference type="EMBL" id="GLB43332.1"/>
    </source>
</evidence>
<reference evidence="1" key="1">
    <citation type="submission" date="2022-07" db="EMBL/GenBank/DDBJ databases">
        <title>The genome of Lyophyllum shimeji provides insight into the initial evolution of ectomycorrhizal fungal genome.</title>
        <authorList>
            <person name="Kobayashi Y."/>
            <person name="Shibata T."/>
            <person name="Hirakawa H."/>
            <person name="Shigenobu S."/>
            <person name="Nishiyama T."/>
            <person name="Yamada A."/>
            <person name="Hasebe M."/>
            <person name="Kawaguchi M."/>
        </authorList>
    </citation>
    <scope>NUCLEOTIDE SEQUENCE</scope>
    <source>
        <strain evidence="1">AT787</strain>
    </source>
</reference>
<protein>
    <submittedName>
        <fullName evidence="1">Uncharacterized protein</fullName>
    </submittedName>
</protein>
<comment type="caution">
    <text evidence="1">The sequence shown here is derived from an EMBL/GenBank/DDBJ whole genome shotgun (WGS) entry which is preliminary data.</text>
</comment>
<dbReference type="Proteomes" id="UP001063166">
    <property type="component" value="Unassembled WGS sequence"/>
</dbReference>
<proteinExistence type="predicted"/>
<keyword evidence="2" id="KW-1185">Reference proteome</keyword>
<dbReference type="EMBL" id="BRPK01000013">
    <property type="protein sequence ID" value="GLB43332.1"/>
    <property type="molecule type" value="Genomic_DNA"/>
</dbReference>
<organism evidence="1 2">
    <name type="scientific">Lyophyllum shimeji</name>
    <name type="common">Hon-shimeji</name>
    <name type="synonym">Tricholoma shimeji</name>
    <dbReference type="NCBI Taxonomy" id="47721"/>
    <lineage>
        <taxon>Eukaryota</taxon>
        <taxon>Fungi</taxon>
        <taxon>Dikarya</taxon>
        <taxon>Basidiomycota</taxon>
        <taxon>Agaricomycotina</taxon>
        <taxon>Agaricomycetes</taxon>
        <taxon>Agaricomycetidae</taxon>
        <taxon>Agaricales</taxon>
        <taxon>Tricholomatineae</taxon>
        <taxon>Lyophyllaceae</taxon>
        <taxon>Lyophyllum</taxon>
    </lineage>
</organism>
<evidence type="ECO:0000313" key="2">
    <source>
        <dbReference type="Proteomes" id="UP001063166"/>
    </source>
</evidence>
<name>A0A9P3USL5_LYOSH</name>
<dbReference type="AlphaFoldDB" id="A0A9P3USL5"/>
<gene>
    <name evidence="1" type="ORF">LshimejAT787_1302330</name>
</gene>
<sequence length="70" mass="7876">MAGTIRSFLRPCGGCTPFLDFGARGCSSLSSYTNMAMPRRYQCSAWDHRRATFPRFITTPLIRVSRGEVL</sequence>